<reference evidence="2 3" key="1">
    <citation type="journal article" date="2015" name="Genome Announc.">
        <title>Expanding the biotechnology potential of lactobacilli through comparative genomics of 213 strains and associated genera.</title>
        <authorList>
            <person name="Sun Z."/>
            <person name="Harris H.M."/>
            <person name="McCann A."/>
            <person name="Guo C."/>
            <person name="Argimon S."/>
            <person name="Zhang W."/>
            <person name="Yang X."/>
            <person name="Jeffery I.B."/>
            <person name="Cooney J.C."/>
            <person name="Kagawa T.F."/>
            <person name="Liu W."/>
            <person name="Song Y."/>
            <person name="Salvetti E."/>
            <person name="Wrobel A."/>
            <person name="Rasinkangas P."/>
            <person name="Parkhill J."/>
            <person name="Rea M.C."/>
            <person name="O'Sullivan O."/>
            <person name="Ritari J."/>
            <person name="Douillard F.P."/>
            <person name="Paul Ross R."/>
            <person name="Yang R."/>
            <person name="Briner A.E."/>
            <person name="Felis G.E."/>
            <person name="de Vos W.M."/>
            <person name="Barrangou R."/>
            <person name="Klaenhammer T.R."/>
            <person name="Caufield P.W."/>
            <person name="Cui Y."/>
            <person name="Zhang H."/>
            <person name="O'Toole P.W."/>
        </authorList>
    </citation>
    <scope>NUCLEOTIDE SEQUENCE [LARGE SCALE GENOMIC DNA]</scope>
    <source>
        <strain evidence="2 3">DSM 21376</strain>
    </source>
</reference>
<dbReference type="InterPro" id="IPR005149">
    <property type="entry name" value="Tscrpt_reg_PadR_N"/>
</dbReference>
<dbReference type="InterPro" id="IPR036388">
    <property type="entry name" value="WH-like_DNA-bd_sf"/>
</dbReference>
<dbReference type="InterPro" id="IPR052509">
    <property type="entry name" value="Metal_resp_DNA-bind_regulator"/>
</dbReference>
<gene>
    <name evidence="2" type="ORF">FD15_GL000802</name>
</gene>
<keyword evidence="3" id="KW-1185">Reference proteome</keyword>
<dbReference type="PATRIC" id="fig|1423806.3.peg.814"/>
<evidence type="ECO:0000259" key="1">
    <source>
        <dbReference type="Pfam" id="PF03551"/>
    </source>
</evidence>
<dbReference type="PANTHER" id="PTHR33169:SF14">
    <property type="entry name" value="TRANSCRIPTIONAL REGULATOR RV3488"/>
    <property type="match status" value="1"/>
</dbReference>
<dbReference type="Proteomes" id="UP000050961">
    <property type="component" value="Unassembled WGS sequence"/>
</dbReference>
<feature type="domain" description="Transcription regulator PadR N-terminal" evidence="1">
    <location>
        <begin position="22"/>
        <end position="93"/>
    </location>
</feature>
<sequence length="116" mass="13067">MIERNGVLSKTQMLKGVLEGCVLQIVAQHETYGYQLVQELRAVGFTDVIGGTIYPILQKLEKKSLIIGKMKPSPEGPSRKYFSITPDGRAELTAFLRDWQEINNNVKRIFKLGGEE</sequence>
<proteinExistence type="predicted"/>
<dbReference type="Gene3D" id="1.10.10.10">
    <property type="entry name" value="Winged helix-like DNA-binding domain superfamily/Winged helix DNA-binding domain"/>
    <property type="match status" value="1"/>
</dbReference>
<evidence type="ECO:0000313" key="2">
    <source>
        <dbReference type="EMBL" id="KRN07519.1"/>
    </source>
</evidence>
<dbReference type="eggNOG" id="COG1695">
    <property type="taxonomic scope" value="Bacteria"/>
</dbReference>
<dbReference type="PANTHER" id="PTHR33169">
    <property type="entry name" value="PADR-FAMILY TRANSCRIPTIONAL REGULATOR"/>
    <property type="match status" value="1"/>
</dbReference>
<organism evidence="2 3">
    <name type="scientific">Liquorilactobacillus sucicola DSM 21376 = JCM 15457</name>
    <dbReference type="NCBI Taxonomy" id="1423806"/>
    <lineage>
        <taxon>Bacteria</taxon>
        <taxon>Bacillati</taxon>
        <taxon>Bacillota</taxon>
        <taxon>Bacilli</taxon>
        <taxon>Lactobacillales</taxon>
        <taxon>Lactobacillaceae</taxon>
        <taxon>Liquorilactobacillus</taxon>
    </lineage>
</organism>
<comment type="caution">
    <text evidence="2">The sequence shown here is derived from an EMBL/GenBank/DDBJ whole genome shotgun (WGS) entry which is preliminary data.</text>
</comment>
<dbReference type="InterPro" id="IPR036390">
    <property type="entry name" value="WH_DNA-bd_sf"/>
</dbReference>
<dbReference type="Pfam" id="PF03551">
    <property type="entry name" value="PadR"/>
    <property type="match status" value="1"/>
</dbReference>
<evidence type="ECO:0000313" key="3">
    <source>
        <dbReference type="Proteomes" id="UP000050961"/>
    </source>
</evidence>
<dbReference type="SUPFAM" id="SSF46785">
    <property type="entry name" value="Winged helix' DNA-binding domain"/>
    <property type="match status" value="1"/>
</dbReference>
<name>A0A0R2DU80_9LACO</name>
<dbReference type="EMBL" id="AYZF01000002">
    <property type="protein sequence ID" value="KRN07519.1"/>
    <property type="molecule type" value="Genomic_DNA"/>
</dbReference>
<dbReference type="AlphaFoldDB" id="A0A0R2DU80"/>
<protein>
    <submittedName>
        <fullName evidence="2">PadR-like family regulator protein</fullName>
    </submittedName>
</protein>
<accession>A0A0R2DU80</accession>